<evidence type="ECO:0000256" key="1">
    <source>
        <dbReference type="ARBA" id="ARBA00004383"/>
    </source>
</evidence>
<dbReference type="GO" id="GO:0005886">
    <property type="term" value="C:plasma membrane"/>
    <property type="evidence" value="ECO:0007669"/>
    <property type="project" value="UniProtKB-SubCell"/>
</dbReference>
<evidence type="ECO:0000313" key="14">
    <source>
        <dbReference type="Proteomes" id="UP000460298"/>
    </source>
</evidence>
<evidence type="ECO:0000256" key="3">
    <source>
        <dbReference type="ARBA" id="ARBA00022475"/>
    </source>
</evidence>
<evidence type="ECO:0000256" key="6">
    <source>
        <dbReference type="ARBA" id="ARBA00022963"/>
    </source>
</evidence>
<evidence type="ECO:0000256" key="12">
    <source>
        <dbReference type="ARBA" id="ARBA00031542"/>
    </source>
</evidence>
<dbReference type="InterPro" id="IPR004961">
    <property type="entry name" value="Lipase_chaperone"/>
</dbReference>
<gene>
    <name evidence="13" type="ORF">F9K24_20205</name>
</gene>
<comment type="similarity">
    <text evidence="2">Belongs to the lipase chaperone family.</text>
</comment>
<evidence type="ECO:0000256" key="11">
    <source>
        <dbReference type="ARBA" id="ARBA00030948"/>
    </source>
</evidence>
<evidence type="ECO:0000256" key="2">
    <source>
        <dbReference type="ARBA" id="ARBA00010358"/>
    </source>
</evidence>
<dbReference type="Proteomes" id="UP000460298">
    <property type="component" value="Unassembled WGS sequence"/>
</dbReference>
<keyword evidence="7" id="KW-1133">Transmembrane helix</keyword>
<accession>A0A833GXY9</accession>
<reference evidence="13 14" key="1">
    <citation type="submission" date="2019-10" db="EMBL/GenBank/DDBJ databases">
        <title>Extracellular Electron Transfer in a Candidatus Methanoperedens spp. Enrichment Culture.</title>
        <authorList>
            <person name="Berger S."/>
            <person name="Rangel Shaw D."/>
            <person name="Berben T."/>
            <person name="In 'T Zandt M."/>
            <person name="Frank J."/>
            <person name="Reimann J."/>
            <person name="Jetten M.S.M."/>
            <person name="Welte C.U."/>
        </authorList>
    </citation>
    <scope>NUCLEOTIDE SEQUENCE [LARGE SCALE GENOMIC DNA]</scope>
    <source>
        <strain evidence="13">SB12</strain>
    </source>
</reference>
<evidence type="ECO:0000313" key="13">
    <source>
        <dbReference type="EMBL" id="KAB2929317.1"/>
    </source>
</evidence>
<protein>
    <recommendedName>
        <fullName evidence="11">Lipase helper protein</fullName>
    </recommendedName>
    <alternativeName>
        <fullName evidence="12">Lipase modulator</fullName>
    </alternativeName>
</protein>
<sequence length="349" mass="40513">MNKTRLFFISAAVAAVLAIGAAFLLLRSDDTLDEIDRVRRHPPASRTVDENEVARLVEVMNEEGSPRFSDDLTFEQMVAVLRANYGKNIKNRWVQIRLIEDLIRSMKARFGEAWIEEMYVTLKAAFPDLADDIFERFEKYQQYQEWLEKNRDELAGMSREERQEILNEKRNELFGEEVAAEIWAGEIRNEKIATSLKQIDQSGGDLNQKLSSYKAALNEALGEQTDRHMEARRYELTSRFLELPSVQKELSYMSPDDRNETLTQIRKGLGMDVEAIERWKSLDTERDDRWKTGQSYMSARDALTSGGASESDLNELRLKYFGPDQAEVIKNEEESGFFRYKQERVYGKN</sequence>
<evidence type="ECO:0000256" key="10">
    <source>
        <dbReference type="ARBA" id="ARBA00023186"/>
    </source>
</evidence>
<keyword evidence="4" id="KW-0997">Cell inner membrane</keyword>
<keyword evidence="3" id="KW-1003">Cell membrane</keyword>
<organism evidence="13 14">
    <name type="scientific">Leptonema illini</name>
    <dbReference type="NCBI Taxonomy" id="183"/>
    <lineage>
        <taxon>Bacteria</taxon>
        <taxon>Pseudomonadati</taxon>
        <taxon>Spirochaetota</taxon>
        <taxon>Spirochaetia</taxon>
        <taxon>Leptospirales</taxon>
        <taxon>Leptospiraceae</taxon>
        <taxon>Leptonema</taxon>
    </lineage>
</organism>
<dbReference type="GO" id="GO:0051082">
    <property type="term" value="F:unfolded protein binding"/>
    <property type="evidence" value="ECO:0007669"/>
    <property type="project" value="InterPro"/>
</dbReference>
<comment type="subcellular location">
    <subcellularLocation>
        <location evidence="1">Cell inner membrane</location>
        <topology evidence="1">Single-pass membrane protein</topology>
        <orientation evidence="1">Periplasmic side</orientation>
    </subcellularLocation>
</comment>
<keyword evidence="10" id="KW-0143">Chaperone</keyword>
<evidence type="ECO:0000256" key="5">
    <source>
        <dbReference type="ARBA" id="ARBA00022692"/>
    </source>
</evidence>
<dbReference type="AlphaFoldDB" id="A0A833GXY9"/>
<keyword evidence="5" id="KW-0812">Transmembrane</keyword>
<dbReference type="EMBL" id="WBUI01000033">
    <property type="protein sequence ID" value="KAB2929317.1"/>
    <property type="molecule type" value="Genomic_DNA"/>
</dbReference>
<keyword evidence="9" id="KW-0472">Membrane</keyword>
<evidence type="ECO:0000256" key="7">
    <source>
        <dbReference type="ARBA" id="ARBA00022989"/>
    </source>
</evidence>
<evidence type="ECO:0000256" key="9">
    <source>
        <dbReference type="ARBA" id="ARBA00023136"/>
    </source>
</evidence>
<evidence type="ECO:0000256" key="4">
    <source>
        <dbReference type="ARBA" id="ARBA00022519"/>
    </source>
</evidence>
<evidence type="ECO:0000256" key="8">
    <source>
        <dbReference type="ARBA" id="ARBA00023098"/>
    </source>
</evidence>
<proteinExistence type="inferred from homology"/>
<dbReference type="GO" id="GO:0016042">
    <property type="term" value="P:lipid catabolic process"/>
    <property type="evidence" value="ECO:0007669"/>
    <property type="project" value="UniProtKB-KW"/>
</dbReference>
<dbReference type="Pfam" id="PF03280">
    <property type="entry name" value="Lipase_chap"/>
    <property type="match status" value="1"/>
</dbReference>
<keyword evidence="6" id="KW-0442">Lipid degradation</keyword>
<name>A0A833GXY9_9LEPT</name>
<dbReference type="SUPFAM" id="SSF158855">
    <property type="entry name" value="Lipase chaperone-like"/>
    <property type="match status" value="1"/>
</dbReference>
<keyword evidence="8" id="KW-0443">Lipid metabolism</keyword>
<comment type="caution">
    <text evidence="13">The sequence shown here is derived from an EMBL/GenBank/DDBJ whole genome shotgun (WGS) entry which is preliminary data.</text>
</comment>
<dbReference type="GO" id="GO:0006457">
    <property type="term" value="P:protein folding"/>
    <property type="evidence" value="ECO:0007669"/>
    <property type="project" value="InterPro"/>
</dbReference>